<dbReference type="InterPro" id="IPR051319">
    <property type="entry name" value="Oligoribo/pAp-PDE_c-di-AMP_PDE"/>
</dbReference>
<dbReference type="PANTHER" id="PTHR47618:SF1">
    <property type="entry name" value="BIFUNCTIONAL OLIGORIBONUCLEASE AND PAP PHOSPHATASE NRNA"/>
    <property type="match status" value="1"/>
</dbReference>
<dbReference type="Proteomes" id="UP001451571">
    <property type="component" value="Chromosome"/>
</dbReference>
<dbReference type="InterPro" id="IPR001667">
    <property type="entry name" value="DDH_dom"/>
</dbReference>
<feature type="domain" description="DHHA1" evidence="2">
    <location>
        <begin position="220"/>
        <end position="302"/>
    </location>
</feature>
<protein>
    <submittedName>
        <fullName evidence="3">DHH family phosphoesterase</fullName>
    </submittedName>
</protein>
<organism evidence="3 4">
    <name type="scientific">Kineothrix sedimenti</name>
    <dbReference type="NCBI Taxonomy" id="3123317"/>
    <lineage>
        <taxon>Bacteria</taxon>
        <taxon>Bacillati</taxon>
        <taxon>Bacillota</taxon>
        <taxon>Clostridia</taxon>
        <taxon>Lachnospirales</taxon>
        <taxon>Lachnospiraceae</taxon>
        <taxon>Kineothrix</taxon>
    </lineage>
</organism>
<dbReference type="SUPFAM" id="SSF64182">
    <property type="entry name" value="DHH phosphoesterases"/>
    <property type="match status" value="1"/>
</dbReference>
<accession>A0ABZ3ESX3</accession>
<keyword evidence="4" id="KW-1185">Reference proteome</keyword>
<dbReference type="Pfam" id="PF01368">
    <property type="entry name" value="DHH"/>
    <property type="match status" value="1"/>
</dbReference>
<name>A0ABZ3ESX3_9FIRM</name>
<sequence>MNKSRGENMRLRELEGYEHIAIQCHDNPDADAIASGYGLYCYFRSINKDTALIYSGKNRIQKKNLELMIEKLQIPIQYWDKDEAVEGLLITVDCQYGAGNVTKLKASQVAIIDHHQIEIEDVRLSEIRSNLGSCSTLVWKMMKDEGFDFAGQKSLGTALYYGLYSDTNQFAEVYNPLDMDMKDSVPYEKSLINLFRNSNLSLEELEIAGIAMLRYIYNDDYLYAIIKSQPCDPNILGLISDFLLQVDGVNTCVVYNEQEERYKISVRSCIKEVNASELAAFLTEGIGSGGGHREKAGGVISKKLYCEHFPTLHSEAYFGQRMNEYFKDCEIITAGKVSVDYGLMKAYKKKRIPVGYVKAVWILPEGTPIMIRTLEGDIDMVVEPDLIIMIGVKGEVYPIREKKFLKCYQALDEKYNASMYTAGNEYVPTVRNILDGSSKILTDYAKTCITSGETYIHAMALDHRVKIFTAWDSEKYILGKPGDFLAVRSEDETDIYIVEKDLFHKSYEEIM</sequence>
<gene>
    <name evidence="3" type="ORF">V6984_17715</name>
</gene>
<evidence type="ECO:0000313" key="4">
    <source>
        <dbReference type="Proteomes" id="UP001451571"/>
    </source>
</evidence>
<evidence type="ECO:0000259" key="2">
    <source>
        <dbReference type="Pfam" id="PF02272"/>
    </source>
</evidence>
<dbReference type="RefSeq" id="WP_342756930.1">
    <property type="nucleotide sequence ID" value="NZ_CP146256.1"/>
</dbReference>
<dbReference type="Gene3D" id="3.90.1640.10">
    <property type="entry name" value="inorganic pyrophosphatase (n-terminal core)"/>
    <property type="match status" value="1"/>
</dbReference>
<proteinExistence type="predicted"/>
<dbReference type="EMBL" id="CP146256">
    <property type="protein sequence ID" value="XAH73322.1"/>
    <property type="molecule type" value="Genomic_DNA"/>
</dbReference>
<feature type="domain" description="DDH" evidence="1">
    <location>
        <begin position="20"/>
        <end position="161"/>
    </location>
</feature>
<dbReference type="InterPro" id="IPR003156">
    <property type="entry name" value="DHHA1_dom"/>
</dbReference>
<evidence type="ECO:0000313" key="3">
    <source>
        <dbReference type="EMBL" id="XAH73322.1"/>
    </source>
</evidence>
<dbReference type="PANTHER" id="PTHR47618">
    <property type="entry name" value="BIFUNCTIONAL OLIGORIBONUCLEASE AND PAP PHOSPHATASE NRNA"/>
    <property type="match status" value="1"/>
</dbReference>
<reference evidence="3 4" key="1">
    <citation type="submission" date="2024-02" db="EMBL/GenBank/DDBJ databases">
        <title>Bacterial strain from lacustrine sediment.</title>
        <authorList>
            <person name="Petit C."/>
            <person name="Fadhlaoui K."/>
        </authorList>
    </citation>
    <scope>NUCLEOTIDE SEQUENCE [LARGE SCALE GENOMIC DNA]</scope>
    <source>
        <strain evidence="3 4">IPX-CK</strain>
    </source>
</reference>
<dbReference type="InterPro" id="IPR038763">
    <property type="entry name" value="DHH_sf"/>
</dbReference>
<dbReference type="Pfam" id="PF02272">
    <property type="entry name" value="DHHA1"/>
    <property type="match status" value="1"/>
</dbReference>
<dbReference type="Gene3D" id="3.10.310.30">
    <property type="match status" value="1"/>
</dbReference>
<evidence type="ECO:0000259" key="1">
    <source>
        <dbReference type="Pfam" id="PF01368"/>
    </source>
</evidence>